<accession>A0A6A3LC84</accession>
<dbReference type="Proteomes" id="UP000434957">
    <property type="component" value="Unassembled WGS sequence"/>
</dbReference>
<keyword evidence="5" id="KW-1185">Reference proteome</keyword>
<dbReference type="EMBL" id="QXFV01000909">
    <property type="protein sequence ID" value="KAE9021508.1"/>
    <property type="molecule type" value="Genomic_DNA"/>
</dbReference>
<dbReference type="OrthoDB" id="128648at2759"/>
<evidence type="ECO:0000313" key="2">
    <source>
        <dbReference type="EMBL" id="KAE9021508.1"/>
    </source>
</evidence>
<dbReference type="Proteomes" id="UP000435112">
    <property type="component" value="Unassembled WGS sequence"/>
</dbReference>
<proteinExistence type="predicted"/>
<protein>
    <recommendedName>
        <fullName evidence="7">RxLR effector protein</fullName>
    </recommendedName>
</protein>
<sequence length="267" mass="29439">MLRTNGASGMETEERTLAHLFSSVGVVDTVKLKRWLGKEKSTTDALVALKLNKGVDHALAHSDLKVLSKYVDMLNNKHEDGYVSLLGTLTAHYGDEAVAKALVSAKGADGTRDIATALQKQQLDAWLYNGKDADDVFGILGIGAEGSRSMNSRKLVVLDEYINLFNARYPGAATDSFIVLRDGFGGEADFARVLSMAKLHPESKRMIANTSKYQGELFRKWMDEDKLEPKGVLSTVLEGGSFGTASSEDKLVINHYNVFYKRRMREQ</sequence>
<gene>
    <name evidence="2" type="ORF">PR001_g13355</name>
    <name evidence="1" type="ORF">PR002_g13500</name>
    <name evidence="3" type="ORF">PR003_g13959</name>
</gene>
<evidence type="ECO:0000313" key="6">
    <source>
        <dbReference type="Proteomes" id="UP000435112"/>
    </source>
</evidence>
<dbReference type="Proteomes" id="UP000429607">
    <property type="component" value="Unassembled WGS sequence"/>
</dbReference>
<name>A0A6A3LC84_9STRA</name>
<reference evidence="4 6" key="1">
    <citation type="submission" date="2018-09" db="EMBL/GenBank/DDBJ databases">
        <title>Genomic investigation of the strawberry pathogen Phytophthora fragariae indicates pathogenicity is determined by transcriptional variation in three key races.</title>
        <authorList>
            <person name="Adams T.M."/>
            <person name="Armitage A.D."/>
            <person name="Sobczyk M.K."/>
            <person name="Bates H.J."/>
            <person name="Dunwell J.M."/>
            <person name="Nellist C.F."/>
            <person name="Harrison R.J."/>
        </authorList>
    </citation>
    <scope>NUCLEOTIDE SEQUENCE [LARGE SCALE GENOMIC DNA]</scope>
    <source>
        <strain evidence="2 4">SCRP249</strain>
        <strain evidence="1 6">SCRP324</strain>
        <strain evidence="3 5">SCRP333</strain>
    </source>
</reference>
<organism evidence="1 6">
    <name type="scientific">Phytophthora rubi</name>
    <dbReference type="NCBI Taxonomy" id="129364"/>
    <lineage>
        <taxon>Eukaryota</taxon>
        <taxon>Sar</taxon>
        <taxon>Stramenopiles</taxon>
        <taxon>Oomycota</taxon>
        <taxon>Peronosporomycetes</taxon>
        <taxon>Peronosporales</taxon>
        <taxon>Peronosporaceae</taxon>
        <taxon>Phytophthora</taxon>
    </lineage>
</organism>
<evidence type="ECO:0000313" key="1">
    <source>
        <dbReference type="EMBL" id="KAE9017051.1"/>
    </source>
</evidence>
<dbReference type="AlphaFoldDB" id="A0A6A3LC84"/>
<dbReference type="EMBL" id="QXFT01000902">
    <property type="protein sequence ID" value="KAE9333567.1"/>
    <property type="molecule type" value="Genomic_DNA"/>
</dbReference>
<evidence type="ECO:0008006" key="7">
    <source>
        <dbReference type="Google" id="ProtNLM"/>
    </source>
</evidence>
<evidence type="ECO:0000313" key="5">
    <source>
        <dbReference type="Proteomes" id="UP000434957"/>
    </source>
</evidence>
<evidence type="ECO:0000313" key="4">
    <source>
        <dbReference type="Proteomes" id="UP000429607"/>
    </source>
</evidence>
<dbReference type="EMBL" id="QXFU01000894">
    <property type="protein sequence ID" value="KAE9017051.1"/>
    <property type="molecule type" value="Genomic_DNA"/>
</dbReference>
<evidence type="ECO:0000313" key="3">
    <source>
        <dbReference type="EMBL" id="KAE9333567.1"/>
    </source>
</evidence>
<comment type="caution">
    <text evidence="1">The sequence shown here is derived from an EMBL/GenBank/DDBJ whole genome shotgun (WGS) entry which is preliminary data.</text>
</comment>